<evidence type="ECO:0000256" key="16">
    <source>
        <dbReference type="RuleBase" id="RU003808"/>
    </source>
</evidence>
<evidence type="ECO:0000256" key="15">
    <source>
        <dbReference type="PIRSR" id="PIRSR602077-3"/>
    </source>
</evidence>
<proteinExistence type="inferred from homology"/>
<dbReference type="EMBL" id="MUZQ01001060">
    <property type="protein sequence ID" value="OWK49445.1"/>
    <property type="molecule type" value="Genomic_DNA"/>
</dbReference>
<dbReference type="Pfam" id="PF00520">
    <property type="entry name" value="Ion_trans"/>
    <property type="match status" value="3"/>
</dbReference>
<feature type="transmembrane region" description="Helical" evidence="18">
    <location>
        <begin position="124"/>
        <end position="145"/>
    </location>
</feature>
<evidence type="ECO:0000259" key="19">
    <source>
        <dbReference type="Pfam" id="PF00520"/>
    </source>
</evidence>
<keyword evidence="7" id="KW-0677">Repeat</keyword>
<name>A0A218U706_9PASE</name>
<dbReference type="GO" id="GO:0005891">
    <property type="term" value="C:voltage-gated calcium channel complex"/>
    <property type="evidence" value="ECO:0007669"/>
    <property type="project" value="InterPro"/>
</dbReference>
<evidence type="ECO:0000256" key="1">
    <source>
        <dbReference type="ARBA" id="ARBA00004141"/>
    </source>
</evidence>
<organism evidence="20 21">
    <name type="scientific">Lonchura striata</name>
    <name type="common">white-rumped munia</name>
    <dbReference type="NCBI Taxonomy" id="40157"/>
    <lineage>
        <taxon>Eukaryota</taxon>
        <taxon>Metazoa</taxon>
        <taxon>Chordata</taxon>
        <taxon>Craniata</taxon>
        <taxon>Vertebrata</taxon>
        <taxon>Euteleostomi</taxon>
        <taxon>Archelosauria</taxon>
        <taxon>Archosauria</taxon>
        <taxon>Dinosauria</taxon>
        <taxon>Saurischia</taxon>
        <taxon>Theropoda</taxon>
        <taxon>Coelurosauria</taxon>
        <taxon>Aves</taxon>
        <taxon>Neognathae</taxon>
        <taxon>Neoaves</taxon>
        <taxon>Telluraves</taxon>
        <taxon>Australaves</taxon>
        <taxon>Passeriformes</taxon>
        <taxon>Passeroidea</taxon>
        <taxon>Estrildidae</taxon>
        <taxon>Estrildinae</taxon>
        <taxon>Lonchura</taxon>
    </lineage>
</organism>
<dbReference type="InterPro" id="IPR050599">
    <property type="entry name" value="VDCC_alpha-1_subunit"/>
</dbReference>
<dbReference type="Gene3D" id="6.10.250.2500">
    <property type="match status" value="1"/>
</dbReference>
<dbReference type="PRINTS" id="PR00167">
    <property type="entry name" value="CACHANNEL"/>
</dbReference>
<evidence type="ECO:0000256" key="12">
    <source>
        <dbReference type="ARBA" id="ARBA00023136"/>
    </source>
</evidence>
<feature type="transmembrane region" description="Helical" evidence="18">
    <location>
        <begin position="558"/>
        <end position="576"/>
    </location>
</feature>
<dbReference type="GO" id="GO:0098703">
    <property type="term" value="P:calcium ion import across plasma membrane"/>
    <property type="evidence" value="ECO:0007669"/>
    <property type="project" value="TreeGrafter"/>
</dbReference>
<feature type="transmembrane region" description="Helical" evidence="18">
    <location>
        <begin position="157"/>
        <end position="179"/>
    </location>
</feature>
<reference evidence="20 21" key="1">
    <citation type="submission" date="2017-05" db="EMBL/GenBank/DDBJ databases">
        <title>Genome of assembly of the Bengalese finch, Lonchura striata domestica.</title>
        <authorList>
            <person name="Colquitt B.M."/>
            <person name="Brainard M.S."/>
        </authorList>
    </citation>
    <scope>NUCLEOTIDE SEQUENCE [LARGE SCALE GENOMIC DNA]</scope>
    <source>
        <strain evidence="20">White83orange57</strain>
    </source>
</reference>
<feature type="binding site" evidence="14">
    <location>
        <position position="138"/>
    </location>
    <ligand>
        <name>Ca(2+)</name>
        <dbReference type="ChEBI" id="CHEBI:29108"/>
    </ligand>
</feature>
<evidence type="ECO:0000256" key="4">
    <source>
        <dbReference type="ARBA" id="ARBA00022673"/>
    </source>
</evidence>
<protein>
    <submittedName>
        <fullName evidence="20">Voltage-dependent L-type calcium channel subunit alpha-1F</fullName>
    </submittedName>
</protein>
<keyword evidence="10 18" id="KW-1133">Transmembrane helix</keyword>
<dbReference type="FunFam" id="1.10.287.70:FF:000007">
    <property type="entry name" value="Voltage-dependent L-type calcium channel subunit alpha"/>
    <property type="match status" value="1"/>
</dbReference>
<keyword evidence="12 18" id="KW-0472">Membrane</keyword>
<feature type="domain" description="Ion transport" evidence="19">
    <location>
        <begin position="556"/>
        <end position="608"/>
    </location>
</feature>
<feature type="compositionally biased region" description="Acidic residues" evidence="17">
    <location>
        <begin position="486"/>
        <end position="505"/>
    </location>
</feature>
<keyword evidence="21" id="KW-1185">Reference proteome</keyword>
<keyword evidence="2" id="KW-0813">Transport</keyword>
<dbReference type="PANTHER" id="PTHR45628">
    <property type="entry name" value="VOLTAGE-DEPENDENT CALCIUM CHANNEL TYPE A SUBUNIT ALPHA-1"/>
    <property type="match status" value="1"/>
</dbReference>
<evidence type="ECO:0000256" key="6">
    <source>
        <dbReference type="ARBA" id="ARBA00022723"/>
    </source>
</evidence>
<dbReference type="GO" id="GO:0046872">
    <property type="term" value="F:metal ion binding"/>
    <property type="evidence" value="ECO:0007669"/>
    <property type="project" value="UniProtKB-KW"/>
</dbReference>
<feature type="domain" description="Ion transport" evidence="19">
    <location>
        <begin position="315"/>
        <end position="426"/>
    </location>
</feature>
<dbReference type="Proteomes" id="UP000197619">
    <property type="component" value="Unassembled WGS sequence"/>
</dbReference>
<dbReference type="AlphaFoldDB" id="A0A218U706"/>
<evidence type="ECO:0000313" key="21">
    <source>
        <dbReference type="Proteomes" id="UP000197619"/>
    </source>
</evidence>
<dbReference type="FunFam" id="1.20.120.350:FF:000001">
    <property type="entry name" value="Voltage-dependent L-type calcium channel subunit alpha"/>
    <property type="match status" value="1"/>
</dbReference>
<dbReference type="GO" id="GO:0008331">
    <property type="term" value="F:high voltage-gated calcium channel activity"/>
    <property type="evidence" value="ECO:0007669"/>
    <property type="project" value="TreeGrafter"/>
</dbReference>
<keyword evidence="4 16" id="KW-0107">Calcium channel</keyword>
<evidence type="ECO:0000256" key="8">
    <source>
        <dbReference type="ARBA" id="ARBA00022837"/>
    </source>
</evidence>
<feature type="transmembrane region" description="Helical" evidence="18">
    <location>
        <begin position="45"/>
        <end position="68"/>
    </location>
</feature>
<sequence length="608" mass="68174">MSGKPGGFDVKALRAFRVLRPLRLVSGVPSLHIVLNSIMKAMVPLLHIALLVLFVIIIYAIIGLELFIGRMHKTCFFIGSDLESEDDPSPCAFSGHGRACLQNNTECRGRWEGPNGGITNFDNFFFAMLTVFQCITMEGWTDVLYWMQDAMGHELPWIYFVSLVIFGSFFVLNLVLGVLSGEFSKEREKAKARGDFQKLREKQQLEEDLRGYMDWITQAELEGDEEEGEHEKHRLTAEDLMGKRKPRLKWLRHTTSLPGSETTSVNTETVGEEEAPPTACDRCLGKITKTKFCRRLRRLNRLWRRRCRAAVKSVSFYWTVLLLVFLNTLTIASEHHGQPPWLTETQAYANKALLSLFAAEMVLKLYALGPSCYFASFFNRFDCFVVCGGVLETALVERGAMEPLGISVLRCVRLLRVFKVTRTTPTGPPNTVALLYILLNVFLAIAVDNLADGDNINSGGDKKDKAGEAEAGTESQDVAVKVEGDQPQEEEEEEEEEVEEGDEEAGGERDSLGRARLESLEEAPKPKVTPIPEGSAFFVLSSTNPLRVKCHALINHHIFTNLILVFIILSSISLAAEDPVRAHSPRNHILGYFDYAFTSIFTVEILLK</sequence>
<evidence type="ECO:0000256" key="17">
    <source>
        <dbReference type="SAM" id="MobiDB-lite"/>
    </source>
</evidence>
<comment type="subcellular location">
    <subcellularLocation>
        <location evidence="1 16">Membrane</location>
        <topology evidence="1 16">Multi-pass membrane protein</topology>
    </subcellularLocation>
</comment>
<keyword evidence="13" id="KW-0407">Ion channel</keyword>
<keyword evidence="15" id="KW-0325">Glycoprotein</keyword>
<evidence type="ECO:0000256" key="14">
    <source>
        <dbReference type="PIRSR" id="PIRSR602077-1"/>
    </source>
</evidence>
<evidence type="ECO:0000256" key="2">
    <source>
        <dbReference type="ARBA" id="ARBA00022448"/>
    </source>
</evidence>
<dbReference type="InterPro" id="IPR027359">
    <property type="entry name" value="Volt_channel_dom_sf"/>
</dbReference>
<gene>
    <name evidence="20" type="primary">CACNA1F_0</name>
    <name evidence="20" type="ORF">RLOC_00004295</name>
</gene>
<evidence type="ECO:0000256" key="3">
    <source>
        <dbReference type="ARBA" id="ARBA00022568"/>
    </source>
</evidence>
<comment type="caution">
    <text evidence="20">The sequence shown here is derived from an EMBL/GenBank/DDBJ whole genome shotgun (WGS) entry which is preliminary data.</text>
</comment>
<evidence type="ECO:0000313" key="20">
    <source>
        <dbReference type="EMBL" id="OWK49445.1"/>
    </source>
</evidence>
<evidence type="ECO:0000256" key="18">
    <source>
        <dbReference type="SAM" id="Phobius"/>
    </source>
</evidence>
<feature type="domain" description="Ion transport" evidence="19">
    <location>
        <begin position="7"/>
        <end position="190"/>
    </location>
</feature>
<accession>A0A218U706</accession>
<keyword evidence="6 14" id="KW-0479">Metal-binding</keyword>
<keyword evidence="3 16" id="KW-0109">Calcium transport</keyword>
<keyword evidence="8 14" id="KW-0106">Calcium</keyword>
<dbReference type="Gene3D" id="1.10.287.70">
    <property type="match status" value="1"/>
</dbReference>
<comment type="similarity">
    <text evidence="16">Belongs to the calcium channel alpha-1 subunit (TC 1.A.1.11) family.</text>
</comment>
<evidence type="ECO:0000256" key="13">
    <source>
        <dbReference type="ARBA" id="ARBA00023303"/>
    </source>
</evidence>
<evidence type="ECO:0000256" key="10">
    <source>
        <dbReference type="ARBA" id="ARBA00022989"/>
    </source>
</evidence>
<feature type="region of interest" description="Disordered" evidence="17">
    <location>
        <begin position="457"/>
        <end position="511"/>
    </location>
</feature>
<keyword evidence="11" id="KW-0406">Ion transport</keyword>
<feature type="glycosylation site" description="N-linked (GlcNAc...) asparagine" evidence="15">
    <location>
        <position position="103"/>
    </location>
</feature>
<dbReference type="Gene3D" id="1.20.120.350">
    <property type="entry name" value="Voltage-gated potassium channels. Chain C"/>
    <property type="match status" value="2"/>
</dbReference>
<feature type="non-terminal residue" evidence="20">
    <location>
        <position position="608"/>
    </location>
</feature>
<feature type="transmembrane region" description="Helical" evidence="18">
    <location>
        <begin position="588"/>
        <end position="607"/>
    </location>
</feature>
<dbReference type="InterPro" id="IPR005821">
    <property type="entry name" value="Ion_trans_dom"/>
</dbReference>
<feature type="transmembrane region" description="Helical" evidence="18">
    <location>
        <begin position="314"/>
        <end position="332"/>
    </location>
</feature>
<dbReference type="SUPFAM" id="SSF81324">
    <property type="entry name" value="Voltage-gated potassium channels"/>
    <property type="match status" value="3"/>
</dbReference>
<evidence type="ECO:0000256" key="7">
    <source>
        <dbReference type="ARBA" id="ARBA00022737"/>
    </source>
</evidence>
<keyword evidence="9 16" id="KW-0851">Voltage-gated channel</keyword>
<evidence type="ECO:0000256" key="11">
    <source>
        <dbReference type="ARBA" id="ARBA00023065"/>
    </source>
</evidence>
<feature type="transmembrane region" description="Helical" evidence="18">
    <location>
        <begin position="352"/>
        <end position="375"/>
    </location>
</feature>
<keyword evidence="5 18" id="KW-0812">Transmembrane</keyword>
<dbReference type="InterPro" id="IPR002077">
    <property type="entry name" value="VDCCAlpha1"/>
</dbReference>
<dbReference type="PANTHER" id="PTHR45628:SF2">
    <property type="entry name" value="VOLTAGE-DEPENDENT L-TYPE CALCIUM CHANNEL SUBUNIT ALPHA-1F"/>
    <property type="match status" value="1"/>
</dbReference>
<evidence type="ECO:0000256" key="5">
    <source>
        <dbReference type="ARBA" id="ARBA00022692"/>
    </source>
</evidence>
<evidence type="ECO:0000256" key="9">
    <source>
        <dbReference type="ARBA" id="ARBA00022882"/>
    </source>
</evidence>